<protein>
    <submittedName>
        <fullName evidence="2">Uncharacterized protein</fullName>
    </submittedName>
</protein>
<feature type="region of interest" description="Disordered" evidence="1">
    <location>
        <begin position="42"/>
        <end position="80"/>
    </location>
</feature>
<gene>
    <name evidence="2" type="ORF">AND_009327</name>
</gene>
<reference evidence="2" key="3">
    <citation type="journal article" date="2013" name="Nucleic Acids Res.">
        <title>The genome of Anopheles darlingi, the main neotropical malaria vector.</title>
        <authorList>
            <person name="Marinotti O."/>
            <person name="Cerqueira G.C."/>
            <person name="de Almeida L.G."/>
            <person name="Ferro M.I."/>
            <person name="Loreto E.L."/>
            <person name="Zaha A."/>
            <person name="Teixeira S.M."/>
            <person name="Wespiser A.R."/>
            <person name="Almeida E Silva A."/>
            <person name="Schlindwein A.D."/>
            <person name="Pacheco A.C."/>
            <person name="Silva A.L."/>
            <person name="Graveley B.R."/>
            <person name="Walenz B.P."/>
            <person name="Lima Bde A."/>
            <person name="Ribeiro C.A."/>
            <person name="Nunes-Silva C.G."/>
            <person name="de Carvalho C.R."/>
            <person name="Soares C.M."/>
            <person name="de Menezes C.B."/>
            <person name="Matiolli C."/>
            <person name="Caffrey D."/>
            <person name="Araujo D.A."/>
            <person name="de Oliveira D.M."/>
            <person name="Golenbock D."/>
            <person name="Grisard E.C."/>
            <person name="Fantinatti-Garboggini F."/>
            <person name="de Carvalho F.M."/>
            <person name="Barcellos F.G."/>
            <person name="Prosdocimi F."/>
            <person name="May G."/>
            <person name="Azevedo Junior G.M."/>
            <person name="Guimaraes G.M."/>
            <person name="Goldman G.H."/>
            <person name="Padilha I.Q."/>
            <person name="Batista Jda S."/>
            <person name="Ferro J.A."/>
            <person name="Ribeiro J.M."/>
            <person name="Fietto J.L."/>
            <person name="Dabbas K.M."/>
            <person name="Cerdeira L."/>
            <person name="Agnez-Lima L.F."/>
            <person name="Brocchi M."/>
            <person name="de Carvalho M.O."/>
            <person name="Teixeira Mde M."/>
            <person name="Diniz Maia Mde M."/>
            <person name="Goldman M.H."/>
            <person name="Cruz Schneider M.P."/>
            <person name="Felipe M.S."/>
            <person name="Hungria M."/>
            <person name="Nicolas M.F."/>
            <person name="Pereira M."/>
            <person name="Montes M.A."/>
            <person name="Cantao M.E."/>
            <person name="Vincentz M."/>
            <person name="Rafael M.S."/>
            <person name="Silverman N."/>
            <person name="Stoco P.H."/>
            <person name="Souza R.C."/>
            <person name="Vicentini R."/>
            <person name="Gazzinelli R.T."/>
            <person name="Neves Rde O."/>
            <person name="Silva R."/>
            <person name="Astolfi-Filho S."/>
            <person name="Maciel T.E."/>
            <person name="Urmenyi T.P."/>
            <person name="Tadei W.P."/>
            <person name="Camargo E.P."/>
            <person name="de Vasconcelos A.T."/>
        </authorList>
    </citation>
    <scope>NUCLEOTIDE SEQUENCE</scope>
</reference>
<name>W5J8H4_ANODA</name>
<dbReference type="EMBL" id="ADMH02002103">
    <property type="protein sequence ID" value="ETN59094.1"/>
    <property type="molecule type" value="Genomic_DNA"/>
</dbReference>
<dbReference type="HOGENOM" id="CLU_2591709_0_0_1"/>
<accession>W5J8H4</accession>
<dbReference type="AlphaFoldDB" id="W5J8H4"/>
<sequence>MEITKMIGSILRTKMHKLSPETRKKNGAKTVKIGACRSGAVAGLQRNSNPATNGAVEQRETTSATSPILRREGCEQKLQR</sequence>
<reference evidence="2" key="2">
    <citation type="submission" date="2010-05" db="EMBL/GenBank/DDBJ databases">
        <authorList>
            <person name="Almeida L.G."/>
            <person name="Nicolas M.F."/>
            <person name="Souza R.C."/>
            <person name="Vasconcelos A.T.R."/>
        </authorList>
    </citation>
    <scope>NUCLEOTIDE SEQUENCE</scope>
</reference>
<evidence type="ECO:0000256" key="1">
    <source>
        <dbReference type="SAM" id="MobiDB-lite"/>
    </source>
</evidence>
<dbReference type="InParanoid" id="W5J8H4"/>
<evidence type="ECO:0000313" key="2">
    <source>
        <dbReference type="EMBL" id="ETN59094.1"/>
    </source>
</evidence>
<feature type="compositionally biased region" description="Basic and acidic residues" evidence="1">
    <location>
        <begin position="69"/>
        <end position="80"/>
    </location>
</feature>
<comment type="caution">
    <text evidence="2">The sequence shown here is derived from an EMBL/GenBank/DDBJ whole genome shotgun (WGS) entry which is preliminary data.</text>
</comment>
<proteinExistence type="predicted"/>
<organism evidence="2">
    <name type="scientific">Anopheles darlingi</name>
    <name type="common">Mosquito</name>
    <dbReference type="NCBI Taxonomy" id="43151"/>
    <lineage>
        <taxon>Eukaryota</taxon>
        <taxon>Metazoa</taxon>
        <taxon>Ecdysozoa</taxon>
        <taxon>Arthropoda</taxon>
        <taxon>Hexapoda</taxon>
        <taxon>Insecta</taxon>
        <taxon>Pterygota</taxon>
        <taxon>Neoptera</taxon>
        <taxon>Endopterygota</taxon>
        <taxon>Diptera</taxon>
        <taxon>Nematocera</taxon>
        <taxon>Culicoidea</taxon>
        <taxon>Culicidae</taxon>
        <taxon>Anophelinae</taxon>
        <taxon>Anopheles</taxon>
    </lineage>
</organism>
<reference evidence="2" key="1">
    <citation type="journal article" date="2010" name="BMC Genomics">
        <title>Combination of measures distinguishes pre-miRNAs from other stem-loops in the genome of the newly sequenced Anopheles darlingi.</title>
        <authorList>
            <person name="Mendes N.D."/>
            <person name="Freitas A.T."/>
            <person name="Vasconcelos A.T."/>
            <person name="Sagot M.F."/>
        </authorList>
    </citation>
    <scope>NUCLEOTIDE SEQUENCE</scope>
</reference>